<keyword evidence="2" id="KW-0614">Plasmid</keyword>
<evidence type="ECO:0000256" key="1">
    <source>
        <dbReference type="SAM" id="SignalP"/>
    </source>
</evidence>
<feature type="chain" id="PRO_5025347330" evidence="1">
    <location>
        <begin position="24"/>
        <end position="395"/>
    </location>
</feature>
<dbReference type="RefSeq" id="WP_082425728.1">
    <property type="nucleotide sequence ID" value="NZ_JALKHN010000002.1"/>
</dbReference>
<sequence length="395" mass="42437">MKLRANGLLTLAAMLLLSSTAVADPHSEGTALGKSNLSKLSSNVTSSNAKAMPFYTDTPSQSSQFGNSSLFNVGTSRINTCKTEADGPDQIANQECDAVNFLAKNPYERVKVDVDENDPIISGIGEIINNAKPGDITENCGTKTTTTPDIYSTEVCNEYNLSENNSCTMGQVVNVDTKANFQCNKTYNSLENVTCDKFLAIVCEPPVAGCDNGGIIPGTTQADMYTSWSLANAASGTYALQFGSIGDNYWSEGLYDRSLQFSIKDPALITDFVLASVAYDDYILIKINGHTVFSGPFGGATLDWILTTCNKGRACYRVDVGDGVLRDPERGESNETRPNIDLRPYLVAGNNILETRTAVGGSGETYITMNARMVCPGACTETWTDQCSSLQARSQ</sequence>
<reference evidence="2" key="1">
    <citation type="submission" date="2019-08" db="EMBL/GenBank/DDBJ databases">
        <authorList>
            <person name="Zhou D."/>
            <person name="Chen F."/>
        </authorList>
    </citation>
    <scope>NUCLEOTIDE SEQUENCE</scope>
    <source>
        <strain evidence="2">150716811</strain>
        <plasmid evidence="2">p716811-VIM</plasmid>
    </source>
</reference>
<proteinExistence type="predicted"/>
<organism evidence="2">
    <name type="scientific">Pseudomonas putida</name>
    <name type="common">Arthrobacter siderocapsulatus</name>
    <dbReference type="NCBI Taxonomy" id="303"/>
    <lineage>
        <taxon>Bacteria</taxon>
        <taxon>Pseudomonadati</taxon>
        <taxon>Pseudomonadota</taxon>
        <taxon>Gammaproteobacteria</taxon>
        <taxon>Pseudomonadales</taxon>
        <taxon>Pseudomonadaceae</taxon>
        <taxon>Pseudomonas</taxon>
    </lineage>
</organism>
<accession>A0A6B7PWT0</accession>
<feature type="signal peptide" evidence="1">
    <location>
        <begin position="1"/>
        <end position="23"/>
    </location>
</feature>
<dbReference type="EMBL" id="MN310372">
    <property type="protein sequence ID" value="QFX76820.1"/>
    <property type="molecule type" value="Genomic_DNA"/>
</dbReference>
<name>A0A6B7PWT0_PSEPU</name>
<geneLocation type="plasmid" evidence="2">
    <name>p716811-VIM</name>
</geneLocation>
<keyword evidence="1" id="KW-0732">Signal</keyword>
<protein>
    <submittedName>
        <fullName evidence="2">IncF plasmid conjugative transfer protein TraN</fullName>
    </submittedName>
</protein>
<dbReference type="AlphaFoldDB" id="A0A6B7PWT0"/>
<evidence type="ECO:0000313" key="2">
    <source>
        <dbReference type="EMBL" id="QFX76820.1"/>
    </source>
</evidence>